<keyword evidence="8 12" id="KW-1133">Transmembrane helix</keyword>
<dbReference type="GO" id="GO:0065002">
    <property type="term" value="P:intracellular protein transmembrane transport"/>
    <property type="evidence" value="ECO:0007669"/>
    <property type="project" value="TreeGrafter"/>
</dbReference>
<evidence type="ECO:0000256" key="8">
    <source>
        <dbReference type="ARBA" id="ARBA00022989"/>
    </source>
</evidence>
<dbReference type="GO" id="GO:0005886">
    <property type="term" value="C:plasma membrane"/>
    <property type="evidence" value="ECO:0007669"/>
    <property type="project" value="UniProtKB-SubCell"/>
</dbReference>
<comment type="similarity">
    <text evidence="2 12">Belongs to the SecG family.</text>
</comment>
<evidence type="ECO:0000256" key="4">
    <source>
        <dbReference type="ARBA" id="ARBA00022448"/>
    </source>
</evidence>
<keyword evidence="4 12" id="KW-0813">Transport</keyword>
<protein>
    <recommendedName>
        <fullName evidence="3 12">Protein-export membrane protein SecG</fullName>
    </recommendedName>
</protein>
<keyword evidence="7 12" id="KW-0653">Protein transport</keyword>
<dbReference type="InterPro" id="IPR004692">
    <property type="entry name" value="SecG"/>
</dbReference>
<keyword evidence="5 12" id="KW-1003">Cell membrane</keyword>
<feature type="compositionally biased region" description="Low complexity" evidence="13">
    <location>
        <begin position="125"/>
        <end position="157"/>
    </location>
</feature>
<accession>A0A6N6MMN9</accession>
<dbReference type="EMBL" id="VZZJ01000012">
    <property type="protein sequence ID" value="KAB1072630.1"/>
    <property type="molecule type" value="Genomic_DNA"/>
</dbReference>
<dbReference type="GO" id="GO:0043952">
    <property type="term" value="P:protein transport by the Sec complex"/>
    <property type="evidence" value="ECO:0007669"/>
    <property type="project" value="TreeGrafter"/>
</dbReference>
<gene>
    <name evidence="14" type="primary">secG</name>
    <name evidence="14" type="ORF">F6X51_15195</name>
</gene>
<evidence type="ECO:0000256" key="3">
    <source>
        <dbReference type="ARBA" id="ARBA00017876"/>
    </source>
</evidence>
<sequence>MQTVLIVVHLFIVLALIAVVLLQRSEGGLGLGGGGGGGVSGFMTGRGQANALTRATAILAALFFATSMTLAVMSHRATAPKSILDGSGTAQQPNKPANADNLLDTLRQQGGAPAPGAPAAPAAPAPTGQAPAAQVPTTPAPSAQPASPAVPDAPQSR</sequence>
<dbReference type="PRINTS" id="PR01651">
    <property type="entry name" value="SECGEXPORT"/>
</dbReference>
<dbReference type="GO" id="GO:0015450">
    <property type="term" value="F:protein-transporting ATPase activity"/>
    <property type="evidence" value="ECO:0007669"/>
    <property type="project" value="UniProtKB-UniRule"/>
</dbReference>
<comment type="caution">
    <text evidence="12">Lacks conserved residue(s) required for the propagation of feature annotation.</text>
</comment>
<proteinExistence type="inferred from homology"/>
<dbReference type="PANTHER" id="PTHR34182:SF1">
    <property type="entry name" value="PROTEIN-EXPORT MEMBRANE PROTEIN SECG"/>
    <property type="match status" value="1"/>
</dbReference>
<dbReference type="PANTHER" id="PTHR34182">
    <property type="entry name" value="PROTEIN-EXPORT MEMBRANE PROTEIN SECG"/>
    <property type="match status" value="1"/>
</dbReference>
<comment type="function">
    <text evidence="11 12">Involved in protein export. Participates in an early event of protein translocation.</text>
</comment>
<keyword evidence="9 12" id="KW-0811">Translocation</keyword>
<evidence type="ECO:0000256" key="11">
    <source>
        <dbReference type="ARBA" id="ARBA00025182"/>
    </source>
</evidence>
<feature type="region of interest" description="Disordered" evidence="13">
    <location>
        <begin position="82"/>
        <end position="157"/>
    </location>
</feature>
<evidence type="ECO:0000256" key="2">
    <source>
        <dbReference type="ARBA" id="ARBA00008445"/>
    </source>
</evidence>
<keyword evidence="10 12" id="KW-0472">Membrane</keyword>
<comment type="subcellular location">
    <subcellularLocation>
        <location evidence="1 12">Cell membrane</location>
        <topology evidence="1 12">Multi-pass membrane protein</topology>
    </subcellularLocation>
</comment>
<evidence type="ECO:0000256" key="6">
    <source>
        <dbReference type="ARBA" id="ARBA00022692"/>
    </source>
</evidence>
<dbReference type="GO" id="GO:0009306">
    <property type="term" value="P:protein secretion"/>
    <property type="evidence" value="ECO:0007669"/>
    <property type="project" value="UniProtKB-UniRule"/>
</dbReference>
<dbReference type="NCBIfam" id="TIGR00810">
    <property type="entry name" value="secG"/>
    <property type="match status" value="1"/>
</dbReference>
<evidence type="ECO:0000313" key="15">
    <source>
        <dbReference type="Proteomes" id="UP000441523"/>
    </source>
</evidence>
<evidence type="ECO:0000256" key="10">
    <source>
        <dbReference type="ARBA" id="ARBA00023136"/>
    </source>
</evidence>
<reference evidence="14 15" key="1">
    <citation type="submission" date="2019-09" db="EMBL/GenBank/DDBJ databases">
        <title>YIM 132548 draft genome.</title>
        <authorList>
            <person name="Jiang L."/>
        </authorList>
    </citation>
    <scope>NUCLEOTIDE SEQUENCE [LARGE SCALE GENOMIC DNA]</scope>
    <source>
        <strain evidence="14 15">YIM 132548</strain>
    </source>
</reference>
<evidence type="ECO:0000256" key="1">
    <source>
        <dbReference type="ARBA" id="ARBA00004651"/>
    </source>
</evidence>
<evidence type="ECO:0000256" key="7">
    <source>
        <dbReference type="ARBA" id="ARBA00022927"/>
    </source>
</evidence>
<feature type="compositionally biased region" description="Pro residues" evidence="13">
    <location>
        <begin position="115"/>
        <end position="124"/>
    </location>
</feature>
<evidence type="ECO:0000313" key="14">
    <source>
        <dbReference type="EMBL" id="KAB1072630.1"/>
    </source>
</evidence>
<keyword evidence="15" id="KW-1185">Reference proteome</keyword>
<evidence type="ECO:0000256" key="13">
    <source>
        <dbReference type="SAM" id="MobiDB-lite"/>
    </source>
</evidence>
<dbReference type="AlphaFoldDB" id="A0A6N6MMN9"/>
<comment type="caution">
    <text evidence="14">The sequence shown here is derived from an EMBL/GenBank/DDBJ whole genome shotgun (WGS) entry which is preliminary data.</text>
</comment>
<keyword evidence="6 12" id="KW-0812">Transmembrane</keyword>
<dbReference type="Proteomes" id="UP000441523">
    <property type="component" value="Unassembled WGS sequence"/>
</dbReference>
<feature type="transmembrane region" description="Helical" evidence="12">
    <location>
        <begin position="51"/>
        <end position="73"/>
    </location>
</feature>
<evidence type="ECO:0000256" key="9">
    <source>
        <dbReference type="ARBA" id="ARBA00023010"/>
    </source>
</evidence>
<evidence type="ECO:0000256" key="12">
    <source>
        <dbReference type="RuleBase" id="RU365087"/>
    </source>
</evidence>
<dbReference type="Pfam" id="PF03840">
    <property type="entry name" value="SecG"/>
    <property type="match status" value="1"/>
</dbReference>
<organism evidence="14 15">
    <name type="scientific">Methylobacterium planeticum</name>
    <dbReference type="NCBI Taxonomy" id="2615211"/>
    <lineage>
        <taxon>Bacteria</taxon>
        <taxon>Pseudomonadati</taxon>
        <taxon>Pseudomonadota</taxon>
        <taxon>Alphaproteobacteria</taxon>
        <taxon>Hyphomicrobiales</taxon>
        <taxon>Methylobacteriaceae</taxon>
        <taxon>Methylobacterium</taxon>
    </lineage>
</organism>
<evidence type="ECO:0000256" key="5">
    <source>
        <dbReference type="ARBA" id="ARBA00022475"/>
    </source>
</evidence>
<dbReference type="RefSeq" id="WP_150964520.1">
    <property type="nucleotide sequence ID" value="NZ_VZZJ01000012.1"/>
</dbReference>
<name>A0A6N6MMN9_9HYPH</name>